<feature type="signal peptide" evidence="1">
    <location>
        <begin position="1"/>
        <end position="20"/>
    </location>
</feature>
<keyword evidence="1" id="KW-0732">Signal</keyword>
<dbReference type="InterPro" id="IPR022435">
    <property type="entry name" value="Surface-anchored_actinobac"/>
</dbReference>
<proteinExistence type="predicted"/>
<evidence type="ECO:0000313" key="2">
    <source>
        <dbReference type="EMBL" id="MBK1832866.1"/>
    </source>
</evidence>
<dbReference type="RefSeq" id="WP_200390300.1">
    <property type="nucleotide sequence ID" value="NZ_JAENIO010000003.1"/>
</dbReference>
<comment type="caution">
    <text evidence="2">The sequence shown here is derived from an EMBL/GenBank/DDBJ whole genome shotgun (WGS) entry which is preliminary data.</text>
</comment>
<reference evidence="2" key="1">
    <citation type="submission" date="2021-01" db="EMBL/GenBank/DDBJ databases">
        <title>Modified the classification status of verrucomicrobia.</title>
        <authorList>
            <person name="Feng X."/>
        </authorList>
    </citation>
    <scope>NUCLEOTIDE SEQUENCE</scope>
    <source>
        <strain evidence="2">KCTC 12986</strain>
    </source>
</reference>
<organism evidence="2 3">
    <name type="scientific">Roseibacillus ishigakijimensis</name>
    <dbReference type="NCBI Taxonomy" id="454146"/>
    <lineage>
        <taxon>Bacteria</taxon>
        <taxon>Pseudomonadati</taxon>
        <taxon>Verrucomicrobiota</taxon>
        <taxon>Verrucomicrobiia</taxon>
        <taxon>Verrucomicrobiales</taxon>
        <taxon>Verrucomicrobiaceae</taxon>
        <taxon>Roseibacillus</taxon>
    </lineage>
</organism>
<name>A0A934RQV3_9BACT</name>
<dbReference type="InterPro" id="IPR013783">
    <property type="entry name" value="Ig-like_fold"/>
</dbReference>
<dbReference type="NCBIfam" id="NF038134">
    <property type="entry name" value="choice_anch_M"/>
    <property type="match status" value="1"/>
</dbReference>
<keyword evidence="3" id="KW-1185">Reference proteome</keyword>
<accession>A0A934RQV3</accession>
<evidence type="ECO:0000256" key="1">
    <source>
        <dbReference type="SAM" id="SignalP"/>
    </source>
</evidence>
<dbReference type="NCBIfam" id="TIGR03769">
    <property type="entry name" value="P_ac_wall_RPT"/>
    <property type="match status" value="1"/>
</dbReference>
<dbReference type="Gene3D" id="2.60.40.10">
    <property type="entry name" value="Immunoglobulins"/>
    <property type="match status" value="1"/>
</dbReference>
<dbReference type="EMBL" id="JAENIO010000003">
    <property type="protein sequence ID" value="MBK1832866.1"/>
    <property type="molecule type" value="Genomic_DNA"/>
</dbReference>
<feature type="chain" id="PRO_5037167079" evidence="1">
    <location>
        <begin position="21"/>
        <end position="882"/>
    </location>
</feature>
<dbReference type="Proteomes" id="UP000604083">
    <property type="component" value="Unassembled WGS sequence"/>
</dbReference>
<evidence type="ECO:0000313" key="3">
    <source>
        <dbReference type="Proteomes" id="UP000604083"/>
    </source>
</evidence>
<sequence>MKASFIAVVLFPVWVSSVFAAAPASRERDLITQVHCDVVNVSFGEGTLALGSQADLEGQLGVPVDPEVGLFNVEEAARTQVPGVASYAFLGEEGSDVWIAPESNPNGALLWPGFKTEGVPAGVLDENEITLRLQAVEGPGEFQLYQTTPFGEPVRLLSSEGTELREWTLPAGVHAHASWAFTAAGRYTLTFRASARVDGAEVSATQDYHFHVGEVPEALQTTTDLVVSAPEITRGSELSLTAAVSPLAAGYVEFYEGTKLLGHAPVVSGTALFATSELLLGVRPLSARFVPAWLDEALPSQSASVAVTVRDESGAVFSLSGIAASYSPGETVRAQADGYALGENEELRWRARHSESGETTWRLISGTDRWEQEVDASWQGVSVWAQIYHTGDNVVVAETARVELVVPGWIEAPTLTWLNGPEVFLGDQGLATVNAPAGLQEGDELVGAFRQGGFWLPEYARPIVEGLSLTHNTLFNSSGQVHIHVVREGQVIAMSQPYPTKHLPREVLIQGARGIYREGQSLRVSATVYPPSEELTYTWRFTDGAGNRTSEEVVPDEDGNFAFERSLTLADDGGELRLSTTFPTSLGFESGAGHAAIEIHVSDAGPGEQLVALDSLADHYHQGNTIHLNLQAEPSLAENDAIHWEWRWPEGNWAPLPGIAGETGSLVAEQALSGAEVRVRVLLAATGEEFVTNGVVIDVDDHGAPPLQQLALTGDVAVTAGDLVIWQAQVTPGSLLASYRWERKLAGEGEFTILAEETAATLQRLATLALDGAQFRFAVINPLGEVAYGPSEAGTLAVAPLQVTRPQLTLTAGESGWSLGMAVPDAASYQLQFSRNLQEGSWQNVGETFSGGGDWLLRTVPADSPRGFYRLREVTEGSASKL</sequence>
<gene>
    <name evidence="2" type="ORF">JIN78_02230</name>
</gene>
<dbReference type="AlphaFoldDB" id="A0A934RQV3"/>
<protein>
    <submittedName>
        <fullName evidence="2">Choice-of-anchor M domain-containing protein</fullName>
    </submittedName>
</protein>